<evidence type="ECO:0008006" key="4">
    <source>
        <dbReference type="Google" id="ProtNLM"/>
    </source>
</evidence>
<evidence type="ECO:0000313" key="2">
    <source>
        <dbReference type="EMBL" id="KGN93155.1"/>
    </source>
</evidence>
<dbReference type="PROSITE" id="PS51257">
    <property type="entry name" value="PROKAR_LIPOPROTEIN"/>
    <property type="match status" value="1"/>
</dbReference>
<evidence type="ECO:0000313" key="3">
    <source>
        <dbReference type="Proteomes" id="UP000030101"/>
    </source>
</evidence>
<gene>
    <name evidence="2" type="ORF">HQ43_02395</name>
</gene>
<accession>A0ABR4XMA2</accession>
<keyword evidence="1" id="KW-0732">Signal</keyword>
<keyword evidence="3" id="KW-1185">Reference proteome</keyword>
<feature type="signal peptide" evidence="1">
    <location>
        <begin position="1"/>
        <end position="17"/>
    </location>
</feature>
<dbReference type="Proteomes" id="UP000030101">
    <property type="component" value="Unassembled WGS sequence"/>
</dbReference>
<feature type="chain" id="PRO_5046067891" description="Lipoprotein" evidence="1">
    <location>
        <begin position="18"/>
        <end position="247"/>
    </location>
</feature>
<proteinExistence type="predicted"/>
<name>A0ABR4XMA2_9PORP</name>
<sequence>MKRKNVFGILLMLSCMAAFVSCSQETDTDDRGFMSQATVAKSKEGKYLCYLDGGGIVTSKSAVLDGIERGYFAFMYKEYQRKTSGKKELFIDDAVVAGFKKYRVAYPLTIKEAKERGITDPENREENTEFLLSGACRGFFDVVVGTSVRNRSTGEVAGTKVYLVYDPGNQTPNTLMFKLYRNPGVSKTWTAKEIVKETVSYDISSLYSLQNWADSVTIIVDGGEEIQPFKISRNDFIKPDINIDLNN</sequence>
<dbReference type="EMBL" id="JQZV01000004">
    <property type="protein sequence ID" value="KGN93155.1"/>
    <property type="molecule type" value="Genomic_DNA"/>
</dbReference>
<comment type="caution">
    <text evidence="2">The sequence shown here is derived from an EMBL/GenBank/DDBJ whole genome shotgun (WGS) entry which is preliminary data.</text>
</comment>
<evidence type="ECO:0000256" key="1">
    <source>
        <dbReference type="SAM" id="SignalP"/>
    </source>
</evidence>
<dbReference type="RefSeq" id="WP_036789165.1">
    <property type="nucleotide sequence ID" value="NZ_JQZV01000004.1"/>
</dbReference>
<protein>
    <recommendedName>
        <fullName evidence="4">Lipoprotein</fullName>
    </recommendedName>
</protein>
<reference evidence="2 3" key="1">
    <citation type="submission" date="2014-08" db="EMBL/GenBank/DDBJ databases">
        <title>Porphyromonas canoris strain:OH2762 Genome sequencing.</title>
        <authorList>
            <person name="Wallis C."/>
            <person name="Deusch O."/>
            <person name="O'Flynn C."/>
            <person name="Davis I."/>
            <person name="Jospin G."/>
            <person name="Darling A.E."/>
            <person name="Coil D.A."/>
            <person name="Alexiev A."/>
            <person name="Horsfall A."/>
            <person name="Kirkwood N."/>
            <person name="Harris S."/>
            <person name="Eisen J.A."/>
        </authorList>
    </citation>
    <scope>NUCLEOTIDE SEQUENCE [LARGE SCALE GENOMIC DNA]</scope>
    <source>
        <strain evidence="3">COT-108 OH2762</strain>
    </source>
</reference>
<organism evidence="2 3">
    <name type="scientific">Porphyromonas canoris</name>
    <dbReference type="NCBI Taxonomy" id="36875"/>
    <lineage>
        <taxon>Bacteria</taxon>
        <taxon>Pseudomonadati</taxon>
        <taxon>Bacteroidota</taxon>
        <taxon>Bacteroidia</taxon>
        <taxon>Bacteroidales</taxon>
        <taxon>Porphyromonadaceae</taxon>
        <taxon>Porphyromonas</taxon>
    </lineage>
</organism>